<evidence type="ECO:0000256" key="1">
    <source>
        <dbReference type="SAM" id="Phobius"/>
    </source>
</evidence>
<name>A0A4S4KC17_9AGAM</name>
<dbReference type="AlphaFoldDB" id="A0A4S4KC17"/>
<dbReference type="EMBL" id="SGPK01000959">
    <property type="protein sequence ID" value="THG95581.1"/>
    <property type="molecule type" value="Genomic_DNA"/>
</dbReference>
<sequence length="212" mass="24158">MSSPDRQFLQPSSSQRQFVDTVNSSWHADANRNMESAALAAVDWGGQHECQIRDFESELASALSNSRAVHNLLVDALDTIENNRKRVDRALVQHIPHIYRELDLSMESLGTLQDRLPEIRAQVRAIKGAYVSGQEKAAKLVDELEWKHAPIQDKLLRIVFSRAQYVSSRDAALLRLAFTLFLVVLLWQLYGAFDGAYRAYRHRLVWGDKLIS</sequence>
<evidence type="ECO:0000313" key="2">
    <source>
        <dbReference type="EMBL" id="THG95581.1"/>
    </source>
</evidence>
<accession>A0A4S4KC17</accession>
<gene>
    <name evidence="2" type="ORF">EW145_g7932</name>
</gene>
<keyword evidence="1" id="KW-0472">Membrane</keyword>
<keyword evidence="3" id="KW-1185">Reference proteome</keyword>
<proteinExistence type="predicted"/>
<protein>
    <submittedName>
        <fullName evidence="2">Uncharacterized protein</fullName>
    </submittedName>
</protein>
<keyword evidence="1" id="KW-0812">Transmembrane</keyword>
<feature type="transmembrane region" description="Helical" evidence="1">
    <location>
        <begin position="172"/>
        <end position="190"/>
    </location>
</feature>
<reference evidence="2 3" key="1">
    <citation type="submission" date="2019-02" db="EMBL/GenBank/DDBJ databases">
        <title>Genome sequencing of the rare red list fungi Phellinidium pouzarii.</title>
        <authorList>
            <person name="Buettner E."/>
            <person name="Kellner H."/>
        </authorList>
    </citation>
    <scope>NUCLEOTIDE SEQUENCE [LARGE SCALE GENOMIC DNA]</scope>
    <source>
        <strain evidence="2 3">DSM 108285</strain>
    </source>
</reference>
<comment type="caution">
    <text evidence="2">The sequence shown here is derived from an EMBL/GenBank/DDBJ whole genome shotgun (WGS) entry which is preliminary data.</text>
</comment>
<keyword evidence="1" id="KW-1133">Transmembrane helix</keyword>
<organism evidence="2 3">
    <name type="scientific">Phellinidium pouzarii</name>
    <dbReference type="NCBI Taxonomy" id="167371"/>
    <lineage>
        <taxon>Eukaryota</taxon>
        <taxon>Fungi</taxon>
        <taxon>Dikarya</taxon>
        <taxon>Basidiomycota</taxon>
        <taxon>Agaricomycotina</taxon>
        <taxon>Agaricomycetes</taxon>
        <taxon>Hymenochaetales</taxon>
        <taxon>Hymenochaetaceae</taxon>
        <taxon>Phellinidium</taxon>
    </lineage>
</organism>
<evidence type="ECO:0000313" key="3">
    <source>
        <dbReference type="Proteomes" id="UP000308199"/>
    </source>
</evidence>
<dbReference type="Proteomes" id="UP000308199">
    <property type="component" value="Unassembled WGS sequence"/>
</dbReference>
<dbReference type="OrthoDB" id="2788977at2759"/>